<dbReference type="InterPro" id="IPR029053">
    <property type="entry name" value="Viral_coat"/>
</dbReference>
<evidence type="ECO:0000313" key="1">
    <source>
        <dbReference type="EMBL" id="QJI53687.1"/>
    </source>
</evidence>
<sequence length="292" mass="33300">MLTTYNPALGRLALRAAASRNWARANPSIMARSAWAAARTIGRAYRSYRRYKRKRGTYNGRINTSLRGKKRARFSPRMVGMPNGSSTSKSTVVNNETQVTRQTRTLYQLDLTAVGPGTDINRRLRQHVKMTGWKICMEIRCTINTPVYLNIAVLAPKQTTNDTIEATNFFRNNEDARSMDFSINRTGLEMHCCPINSDDYTILKHRRYVLNTVNQPTASWSKQSGSSWINVNWWVPLRRQVRYLPGESSTATDGRVFHVFWFDVWGNPSGTAATNCATVSSKVITYFREPRN</sequence>
<name>A0A6M3YPA6_9VIRU</name>
<dbReference type="EMBL" id="MN928942">
    <property type="protein sequence ID" value="QJI53687.1"/>
    <property type="molecule type" value="Genomic_DNA"/>
</dbReference>
<organism evidence="1">
    <name type="scientific">Cressdnaviricota sp</name>
    <dbReference type="NCBI Taxonomy" id="2748378"/>
    <lineage>
        <taxon>Viruses</taxon>
        <taxon>Monodnaviria</taxon>
        <taxon>Shotokuvirae</taxon>
        <taxon>Cressdnaviricota</taxon>
    </lineage>
</organism>
<accession>A0A6M3YPA6</accession>
<protein>
    <submittedName>
        <fullName evidence="1">Capsid protein</fullName>
    </submittedName>
</protein>
<reference evidence="1" key="1">
    <citation type="submission" date="2020-01" db="EMBL/GenBank/DDBJ databases">
        <title>Novel CRESS-DNA virus.</title>
        <authorList>
            <person name="Liu Q."/>
            <person name="Shan T."/>
            <person name="Yang S."/>
            <person name="Zhang W."/>
        </authorList>
    </citation>
    <scope>NUCLEOTIDE SEQUENCE</scope>
    <source>
        <strain evidence="1">Fmg067cir4</strain>
    </source>
</reference>
<proteinExistence type="predicted"/>
<dbReference type="Gene3D" id="2.60.120.20">
    <property type="match status" value="1"/>
</dbReference>